<evidence type="ECO:0000256" key="1">
    <source>
        <dbReference type="ARBA" id="ARBA00013201"/>
    </source>
</evidence>
<dbReference type="EMBL" id="KL648207">
    <property type="protein sequence ID" value="KEY71719.1"/>
    <property type="molecule type" value="Genomic_DNA"/>
</dbReference>
<proteinExistence type="predicted"/>
<dbReference type="GO" id="GO:0016042">
    <property type="term" value="P:lipid catabolic process"/>
    <property type="evidence" value="ECO:0007669"/>
    <property type="project" value="UniProtKB-KW"/>
</dbReference>
<evidence type="ECO:0000313" key="6">
    <source>
        <dbReference type="EMBL" id="KEY71719.1"/>
    </source>
</evidence>
<keyword evidence="2" id="KW-0378">Hydrolase</keyword>
<dbReference type="Gene3D" id="3.40.50.1820">
    <property type="entry name" value="alpha/beta hydrolase"/>
    <property type="match status" value="1"/>
</dbReference>
<dbReference type="SUPFAM" id="SSF53474">
    <property type="entry name" value="alpha/beta-Hydrolases"/>
    <property type="match status" value="1"/>
</dbReference>
<dbReference type="OrthoDB" id="2363873at2759"/>
<accession>A0A084B2E0</accession>
<evidence type="ECO:0000256" key="3">
    <source>
        <dbReference type="ARBA" id="ARBA00022963"/>
    </source>
</evidence>
<organism evidence="6 7">
    <name type="scientific">Stachybotrys chartarum (strain CBS 109288 / IBT 7711)</name>
    <name type="common">Toxic black mold</name>
    <name type="synonym">Stilbospora chartarum</name>
    <dbReference type="NCBI Taxonomy" id="1280523"/>
    <lineage>
        <taxon>Eukaryota</taxon>
        <taxon>Fungi</taxon>
        <taxon>Dikarya</taxon>
        <taxon>Ascomycota</taxon>
        <taxon>Pezizomycotina</taxon>
        <taxon>Sordariomycetes</taxon>
        <taxon>Hypocreomycetidae</taxon>
        <taxon>Hypocreales</taxon>
        <taxon>Stachybotryaceae</taxon>
        <taxon>Stachybotrys</taxon>
    </lineage>
</organism>
<feature type="chain" id="PRO_5001771533" description="1-alkyl-2-acetylglycerophosphocholine esterase" evidence="5">
    <location>
        <begin position="21"/>
        <end position="364"/>
    </location>
</feature>
<keyword evidence="5" id="KW-0732">Signal</keyword>
<feature type="signal peptide" evidence="5">
    <location>
        <begin position="1"/>
        <end position="20"/>
    </location>
</feature>
<reference evidence="6 7" key="1">
    <citation type="journal article" date="2014" name="BMC Genomics">
        <title>Comparative genome sequencing reveals chemotype-specific gene clusters in the toxigenic black mold Stachybotrys.</title>
        <authorList>
            <person name="Semeiks J."/>
            <person name="Borek D."/>
            <person name="Otwinowski Z."/>
            <person name="Grishin N.V."/>
        </authorList>
    </citation>
    <scope>NUCLEOTIDE SEQUENCE [LARGE SCALE GENOMIC DNA]</scope>
    <source>
        <strain evidence="7">CBS 109288 / IBT 7711</strain>
    </source>
</reference>
<sequence>MKLALLALAGIVLVAHETSAEPIPPPTGLYQVGMRRYAVPFTNPDDPLSPNNVSTEYLATLYYPTRECPGPPVPYLEPELARIFEDYWSYNISHLTMAVRSGAALLDEPVGPSLVFGPGGWGPPTDGFRILLTDLASHGYAVAALDHVYEQPFLRYPNGTGVYGLPLNFTYPPAFLNVFHEVRVREAVHFVSYWPSLVQAINAPFETHRIGAWGHSFGGSAALNAALRTPVIAAAANQDGSLFGQAPANLPSSDLRRPSMLLGQANHTPSSDAGFRNFTQQQTGWWRAMHVAGAVHQDWSDQTFWKIWGTTRPLGTIDGRRMVQIRSAFVRAFFDEHLKGEESPLLDVPAEDFPEVTVSHGSDL</sequence>
<evidence type="ECO:0000313" key="7">
    <source>
        <dbReference type="Proteomes" id="UP000028045"/>
    </source>
</evidence>
<dbReference type="InterPro" id="IPR029058">
    <property type="entry name" value="AB_hydrolase_fold"/>
</dbReference>
<evidence type="ECO:0000256" key="4">
    <source>
        <dbReference type="ARBA" id="ARBA00023098"/>
    </source>
</evidence>
<dbReference type="Proteomes" id="UP000028045">
    <property type="component" value="Unassembled WGS sequence"/>
</dbReference>
<dbReference type="HOGENOM" id="CLU_026278_0_0_1"/>
<dbReference type="GO" id="GO:0003847">
    <property type="term" value="F:1-alkyl-2-acetylglycerophosphocholine esterase activity"/>
    <property type="evidence" value="ECO:0007669"/>
    <property type="project" value="UniProtKB-EC"/>
</dbReference>
<dbReference type="PANTHER" id="PTHR10272:SF14">
    <property type="entry name" value="PAF ACETYLHYDROLASE FAMILY PROTEIN"/>
    <property type="match status" value="1"/>
</dbReference>
<keyword evidence="4" id="KW-0443">Lipid metabolism</keyword>
<keyword evidence="3" id="KW-0442">Lipid degradation</keyword>
<name>A0A084B2E0_STACB</name>
<gene>
    <name evidence="6" type="ORF">S7711_02947</name>
</gene>
<dbReference type="AlphaFoldDB" id="A0A084B2E0"/>
<dbReference type="EC" id="3.1.1.47" evidence="1"/>
<keyword evidence="7" id="KW-1185">Reference proteome</keyword>
<protein>
    <recommendedName>
        <fullName evidence="1">1-alkyl-2-acetylglycerophosphocholine esterase</fullName>
        <ecNumber evidence="1">3.1.1.47</ecNumber>
    </recommendedName>
</protein>
<evidence type="ECO:0000256" key="2">
    <source>
        <dbReference type="ARBA" id="ARBA00022801"/>
    </source>
</evidence>
<evidence type="ECO:0000256" key="5">
    <source>
        <dbReference type="SAM" id="SignalP"/>
    </source>
</evidence>
<dbReference type="PANTHER" id="PTHR10272">
    <property type="entry name" value="PLATELET-ACTIVATING FACTOR ACETYLHYDROLASE"/>
    <property type="match status" value="1"/>
</dbReference>